<dbReference type="EMBL" id="BK016245">
    <property type="protein sequence ID" value="DAG04763.1"/>
    <property type="molecule type" value="Genomic_DNA"/>
</dbReference>
<sequence length="41" mass="4720">MCDRTCDKLLSVVVVQYAFDTRCILLTILADPLRYSSPRDQ</sequence>
<organism evidence="1">
    <name type="scientific">Siphoviridae sp. ctGa111</name>
    <dbReference type="NCBI Taxonomy" id="2825413"/>
    <lineage>
        <taxon>Viruses</taxon>
        <taxon>Duplodnaviria</taxon>
        <taxon>Heunggongvirae</taxon>
        <taxon>Uroviricota</taxon>
        <taxon>Caudoviricetes</taxon>
    </lineage>
</organism>
<proteinExistence type="predicted"/>
<evidence type="ECO:0000313" key="1">
    <source>
        <dbReference type="EMBL" id="DAG04763.1"/>
    </source>
</evidence>
<accession>A0A8S5VDR7</accession>
<protein>
    <submittedName>
        <fullName evidence="1">Uncharacterized protein</fullName>
    </submittedName>
</protein>
<name>A0A8S5VDR7_9CAUD</name>
<reference evidence="1" key="1">
    <citation type="journal article" date="2021" name="Proc. Natl. Acad. Sci. U.S.A.">
        <title>A Catalog of Tens of Thousands of Viruses from Human Metagenomes Reveals Hidden Associations with Chronic Diseases.</title>
        <authorList>
            <person name="Tisza M.J."/>
            <person name="Buck C.B."/>
        </authorList>
    </citation>
    <scope>NUCLEOTIDE SEQUENCE</scope>
    <source>
        <strain evidence="1">CtGa111</strain>
    </source>
</reference>